<proteinExistence type="predicted"/>
<dbReference type="OrthoDB" id="2649837at2759"/>
<evidence type="ECO:0000313" key="2">
    <source>
        <dbReference type="Proteomes" id="UP000054485"/>
    </source>
</evidence>
<accession>A0A0D0A0B0</accession>
<organism evidence="1 2">
    <name type="scientific">Suillus luteus UH-Slu-Lm8-n1</name>
    <dbReference type="NCBI Taxonomy" id="930992"/>
    <lineage>
        <taxon>Eukaryota</taxon>
        <taxon>Fungi</taxon>
        <taxon>Dikarya</taxon>
        <taxon>Basidiomycota</taxon>
        <taxon>Agaricomycotina</taxon>
        <taxon>Agaricomycetes</taxon>
        <taxon>Agaricomycetidae</taxon>
        <taxon>Boletales</taxon>
        <taxon>Suillineae</taxon>
        <taxon>Suillaceae</taxon>
        <taxon>Suillus</taxon>
    </lineage>
</organism>
<dbReference type="Proteomes" id="UP000054485">
    <property type="component" value="Unassembled WGS sequence"/>
</dbReference>
<dbReference type="AlphaFoldDB" id="A0A0D0A0B0"/>
<gene>
    <name evidence="1" type="ORF">CY34DRAFT_19758</name>
</gene>
<keyword evidence="2" id="KW-1185">Reference proteome</keyword>
<protein>
    <submittedName>
        <fullName evidence="1">Uncharacterized protein</fullName>
    </submittedName>
</protein>
<dbReference type="EMBL" id="KN836834">
    <property type="protein sequence ID" value="KIK31604.1"/>
    <property type="molecule type" value="Genomic_DNA"/>
</dbReference>
<sequence length="237" mass="26899">MDHPLVYIPLLVSHILAHSSIFPVCTIIMLRPPVHKTEQKKFEASQETRRHHYAKDGILSRRRGLRLTKPSQEVQEIQRALAVALGYDEDLSEPETSDDENDALSIDLPSCLLAFKSIKDEMLMLIGEPCAFTESLLLQYVKSLPDEVHGKGDTSIIQNAKTEVEHLLRRATRVQDQIMIFCGVSTESRATESVSRFLSTTLAYIDDVQYFLDIEGLTELTVAHSMGELMYQKRIRI</sequence>
<reference evidence="1 2" key="1">
    <citation type="submission" date="2014-04" db="EMBL/GenBank/DDBJ databases">
        <authorList>
            <consortium name="DOE Joint Genome Institute"/>
            <person name="Kuo A."/>
            <person name="Ruytinx J."/>
            <person name="Rineau F."/>
            <person name="Colpaert J."/>
            <person name="Kohler A."/>
            <person name="Nagy L.G."/>
            <person name="Floudas D."/>
            <person name="Copeland A."/>
            <person name="Barry K.W."/>
            <person name="Cichocki N."/>
            <person name="Veneault-Fourrey C."/>
            <person name="LaButti K."/>
            <person name="Lindquist E.A."/>
            <person name="Lipzen A."/>
            <person name="Lundell T."/>
            <person name="Morin E."/>
            <person name="Murat C."/>
            <person name="Sun H."/>
            <person name="Tunlid A."/>
            <person name="Henrissat B."/>
            <person name="Grigoriev I.V."/>
            <person name="Hibbett D.S."/>
            <person name="Martin F."/>
            <person name="Nordberg H.P."/>
            <person name="Cantor M.N."/>
            <person name="Hua S.X."/>
        </authorList>
    </citation>
    <scope>NUCLEOTIDE SEQUENCE [LARGE SCALE GENOMIC DNA]</scope>
    <source>
        <strain evidence="1 2">UH-Slu-Lm8-n1</strain>
    </source>
</reference>
<name>A0A0D0A0B0_9AGAM</name>
<reference evidence="2" key="2">
    <citation type="submission" date="2015-01" db="EMBL/GenBank/DDBJ databases">
        <title>Evolutionary Origins and Diversification of the Mycorrhizal Mutualists.</title>
        <authorList>
            <consortium name="DOE Joint Genome Institute"/>
            <consortium name="Mycorrhizal Genomics Consortium"/>
            <person name="Kohler A."/>
            <person name="Kuo A."/>
            <person name="Nagy L.G."/>
            <person name="Floudas D."/>
            <person name="Copeland A."/>
            <person name="Barry K.W."/>
            <person name="Cichocki N."/>
            <person name="Veneault-Fourrey C."/>
            <person name="LaButti K."/>
            <person name="Lindquist E.A."/>
            <person name="Lipzen A."/>
            <person name="Lundell T."/>
            <person name="Morin E."/>
            <person name="Murat C."/>
            <person name="Riley R."/>
            <person name="Ohm R."/>
            <person name="Sun H."/>
            <person name="Tunlid A."/>
            <person name="Henrissat B."/>
            <person name="Grigoriev I.V."/>
            <person name="Hibbett D.S."/>
            <person name="Martin F."/>
        </authorList>
    </citation>
    <scope>NUCLEOTIDE SEQUENCE [LARGE SCALE GENOMIC DNA]</scope>
    <source>
        <strain evidence="2">UH-Slu-Lm8-n1</strain>
    </source>
</reference>
<dbReference type="InParanoid" id="A0A0D0A0B0"/>
<evidence type="ECO:0000313" key="1">
    <source>
        <dbReference type="EMBL" id="KIK31604.1"/>
    </source>
</evidence>
<dbReference type="HOGENOM" id="CLU_1240835_0_0_1"/>